<name>A0A7Y0L4V4_9FIRM</name>
<keyword evidence="1" id="KW-0805">Transcription regulation</keyword>
<dbReference type="Pfam" id="PF07729">
    <property type="entry name" value="FCD"/>
    <property type="match status" value="1"/>
</dbReference>
<dbReference type="SMART" id="SM00345">
    <property type="entry name" value="HTH_GNTR"/>
    <property type="match status" value="1"/>
</dbReference>
<keyword evidence="6" id="KW-1185">Reference proteome</keyword>
<evidence type="ECO:0000256" key="2">
    <source>
        <dbReference type="ARBA" id="ARBA00023125"/>
    </source>
</evidence>
<dbReference type="InterPro" id="IPR036390">
    <property type="entry name" value="WH_DNA-bd_sf"/>
</dbReference>
<keyword evidence="2" id="KW-0238">DNA-binding</keyword>
<dbReference type="AlphaFoldDB" id="A0A7Y0L4V4"/>
<dbReference type="GO" id="GO:0003700">
    <property type="term" value="F:DNA-binding transcription factor activity"/>
    <property type="evidence" value="ECO:0007669"/>
    <property type="project" value="InterPro"/>
</dbReference>
<dbReference type="EMBL" id="JABBVZ010000030">
    <property type="protein sequence ID" value="NMP22736.1"/>
    <property type="molecule type" value="Genomic_DNA"/>
</dbReference>
<dbReference type="SUPFAM" id="SSF46785">
    <property type="entry name" value="Winged helix' DNA-binding domain"/>
    <property type="match status" value="1"/>
</dbReference>
<dbReference type="InterPro" id="IPR000524">
    <property type="entry name" value="Tscrpt_reg_HTH_GntR"/>
</dbReference>
<accession>A0A7Y0L4V4</accession>
<evidence type="ECO:0000256" key="3">
    <source>
        <dbReference type="ARBA" id="ARBA00023163"/>
    </source>
</evidence>
<organism evidence="5 6">
    <name type="scientific">Sulfobacillus harzensis</name>
    <dbReference type="NCBI Taxonomy" id="2729629"/>
    <lineage>
        <taxon>Bacteria</taxon>
        <taxon>Bacillati</taxon>
        <taxon>Bacillota</taxon>
        <taxon>Clostridia</taxon>
        <taxon>Eubacteriales</taxon>
        <taxon>Clostridiales Family XVII. Incertae Sedis</taxon>
        <taxon>Sulfobacillus</taxon>
    </lineage>
</organism>
<evidence type="ECO:0000256" key="1">
    <source>
        <dbReference type="ARBA" id="ARBA00023015"/>
    </source>
</evidence>
<evidence type="ECO:0000259" key="4">
    <source>
        <dbReference type="PROSITE" id="PS50949"/>
    </source>
</evidence>
<dbReference type="RefSeq" id="WP_169099345.1">
    <property type="nucleotide sequence ID" value="NZ_JABBVZ010000030.1"/>
</dbReference>
<dbReference type="PANTHER" id="PTHR43537">
    <property type="entry name" value="TRANSCRIPTIONAL REGULATOR, GNTR FAMILY"/>
    <property type="match status" value="1"/>
</dbReference>
<dbReference type="Gene3D" id="1.10.10.10">
    <property type="entry name" value="Winged helix-like DNA-binding domain superfamily/Winged helix DNA-binding domain"/>
    <property type="match status" value="1"/>
</dbReference>
<comment type="caution">
    <text evidence="5">The sequence shown here is derived from an EMBL/GenBank/DDBJ whole genome shotgun (WGS) entry which is preliminary data.</text>
</comment>
<gene>
    <name evidence="5" type="ORF">HIJ39_10280</name>
</gene>
<dbReference type="GO" id="GO:0003677">
    <property type="term" value="F:DNA binding"/>
    <property type="evidence" value="ECO:0007669"/>
    <property type="project" value="UniProtKB-KW"/>
</dbReference>
<feature type="domain" description="HTH gntR-type" evidence="4">
    <location>
        <begin position="14"/>
        <end position="81"/>
    </location>
</feature>
<sequence>MADNLFGEPIKKDPNLTTLVVNRLREAIANGSLAPGTELSQVEIADMLQVSRVPVREALKQLEAEGLVLSRPYRKTVVSFLDSNRIIEQMEIRKALERLGLAHGIPRMTSVHLTEVEEILAQAESDGIVHEEWTQLNRMFHTQLYAVLDWPFFQGLIDSIQLNVGRYLRRQGKPVFREAVANREHRAIVAACRAGNIEEAQRLMDGHIDATKMGLLKAVESIDSGT</sequence>
<dbReference type="SUPFAM" id="SSF48008">
    <property type="entry name" value="GntR ligand-binding domain-like"/>
    <property type="match status" value="1"/>
</dbReference>
<dbReference type="InterPro" id="IPR008920">
    <property type="entry name" value="TF_FadR/GntR_C"/>
</dbReference>
<evidence type="ECO:0000313" key="6">
    <source>
        <dbReference type="Proteomes" id="UP000533476"/>
    </source>
</evidence>
<reference evidence="5 6" key="1">
    <citation type="submission" date="2020-04" db="EMBL/GenBank/DDBJ databases">
        <authorList>
            <person name="Zhang R."/>
            <person name="Schippers A."/>
        </authorList>
    </citation>
    <scope>NUCLEOTIDE SEQUENCE [LARGE SCALE GENOMIC DNA]</scope>
    <source>
        <strain evidence="5 6">DSM 109850</strain>
    </source>
</reference>
<dbReference type="CDD" id="cd07377">
    <property type="entry name" value="WHTH_GntR"/>
    <property type="match status" value="1"/>
</dbReference>
<keyword evidence="3" id="KW-0804">Transcription</keyword>
<dbReference type="Proteomes" id="UP000533476">
    <property type="component" value="Unassembled WGS sequence"/>
</dbReference>
<dbReference type="SMART" id="SM00895">
    <property type="entry name" value="FCD"/>
    <property type="match status" value="1"/>
</dbReference>
<proteinExistence type="predicted"/>
<dbReference type="InterPro" id="IPR011711">
    <property type="entry name" value="GntR_C"/>
</dbReference>
<evidence type="ECO:0000313" key="5">
    <source>
        <dbReference type="EMBL" id="NMP22736.1"/>
    </source>
</evidence>
<dbReference type="Pfam" id="PF00392">
    <property type="entry name" value="GntR"/>
    <property type="match status" value="1"/>
</dbReference>
<dbReference type="PANTHER" id="PTHR43537:SF41">
    <property type="entry name" value="TRANSCRIPTIONAL REGULATORY PROTEIN"/>
    <property type="match status" value="1"/>
</dbReference>
<dbReference type="Gene3D" id="1.20.120.530">
    <property type="entry name" value="GntR ligand-binding domain-like"/>
    <property type="match status" value="1"/>
</dbReference>
<dbReference type="PROSITE" id="PS50949">
    <property type="entry name" value="HTH_GNTR"/>
    <property type="match status" value="1"/>
</dbReference>
<protein>
    <submittedName>
        <fullName evidence="5">GntR family transcriptional regulator</fullName>
    </submittedName>
</protein>
<dbReference type="InterPro" id="IPR036388">
    <property type="entry name" value="WH-like_DNA-bd_sf"/>
</dbReference>
<dbReference type="PRINTS" id="PR00035">
    <property type="entry name" value="HTHGNTR"/>
</dbReference>